<dbReference type="Proteomes" id="UP000500857">
    <property type="component" value="Chromosome"/>
</dbReference>
<dbReference type="KEGG" id="oxy:HCG48_18435"/>
<gene>
    <name evidence="1" type="ORF">HCG48_18435</name>
</gene>
<keyword evidence="2" id="KW-1185">Reference proteome</keyword>
<dbReference type="InterPro" id="IPR048028">
    <property type="entry name" value="Psb34-like"/>
</dbReference>
<evidence type="ECO:0000313" key="1">
    <source>
        <dbReference type="EMBL" id="QIZ72308.1"/>
    </source>
</evidence>
<proteinExistence type="predicted"/>
<organism evidence="1 2">
    <name type="scientific">Oxynema aestuarii AP17</name>
    <dbReference type="NCBI Taxonomy" id="2064643"/>
    <lineage>
        <taxon>Bacteria</taxon>
        <taxon>Bacillati</taxon>
        <taxon>Cyanobacteriota</taxon>
        <taxon>Cyanophyceae</taxon>
        <taxon>Oscillatoriophycideae</taxon>
        <taxon>Oscillatoriales</taxon>
        <taxon>Oscillatoriaceae</taxon>
        <taxon>Oxynema</taxon>
        <taxon>Oxynema aestuarii</taxon>
    </lineage>
</organism>
<dbReference type="NCBIfam" id="NF033486">
    <property type="entry name" value="harvest_ssl1498"/>
    <property type="match status" value="1"/>
</dbReference>
<accession>A0A6H1U0B5</accession>
<name>A0A6H1U0B5_9CYAN</name>
<dbReference type="EMBL" id="CP051167">
    <property type="protein sequence ID" value="QIZ72308.1"/>
    <property type="molecule type" value="Genomic_DNA"/>
</dbReference>
<sequence length="60" mass="6397">MPYSKEEGGLLNNFATEPKMYKAEPPTNKQKRNYAIQAVFALLLVGGLVVVALSVSGGVS</sequence>
<reference evidence="1 2" key="1">
    <citation type="submission" date="2020-04" db="EMBL/GenBank/DDBJ databases">
        <authorList>
            <person name="Basu S."/>
            <person name="Maruthanayagam V."/>
            <person name="Chakraborty S."/>
            <person name="Pramanik A."/>
            <person name="Mukherjee J."/>
            <person name="Brink B."/>
        </authorList>
    </citation>
    <scope>NUCLEOTIDE SEQUENCE [LARGE SCALE GENOMIC DNA]</scope>
    <source>
        <strain evidence="1 2">AP17</strain>
    </source>
</reference>
<protein>
    <submittedName>
        <fullName evidence="1">Ssl1498 family light-harvesting-like protein</fullName>
    </submittedName>
</protein>
<evidence type="ECO:0000313" key="2">
    <source>
        <dbReference type="Proteomes" id="UP000500857"/>
    </source>
</evidence>
<dbReference type="Pfam" id="PF26394">
    <property type="entry name" value="Psb34"/>
    <property type="match status" value="1"/>
</dbReference>
<dbReference type="AlphaFoldDB" id="A0A6H1U0B5"/>
<dbReference type="RefSeq" id="WP_168570457.1">
    <property type="nucleotide sequence ID" value="NZ_CP051167.1"/>
</dbReference>